<keyword evidence="2" id="KW-0067">ATP-binding</keyword>
<dbReference type="Gene3D" id="3.40.50.300">
    <property type="entry name" value="P-loop containing nucleotide triphosphate hydrolases"/>
    <property type="match status" value="1"/>
</dbReference>
<dbReference type="GO" id="GO:0006270">
    <property type="term" value="P:DNA replication initiation"/>
    <property type="evidence" value="ECO:0007669"/>
    <property type="project" value="TreeGrafter"/>
</dbReference>
<dbReference type="GO" id="GO:0003677">
    <property type="term" value="F:DNA binding"/>
    <property type="evidence" value="ECO:0007669"/>
    <property type="project" value="UniProtKB-KW"/>
</dbReference>
<organism evidence="4">
    <name type="scientific">marine metagenome</name>
    <dbReference type="NCBI Taxonomy" id="408172"/>
    <lineage>
        <taxon>unclassified sequences</taxon>
        <taxon>metagenomes</taxon>
        <taxon>ecological metagenomes</taxon>
    </lineage>
</organism>
<dbReference type="GO" id="GO:0006302">
    <property type="term" value="P:double-strand break repair"/>
    <property type="evidence" value="ECO:0007669"/>
    <property type="project" value="TreeGrafter"/>
</dbReference>
<dbReference type="EMBL" id="UINC01162605">
    <property type="protein sequence ID" value="SVD62448.1"/>
    <property type="molecule type" value="Genomic_DNA"/>
</dbReference>
<dbReference type="GO" id="GO:0043138">
    <property type="term" value="F:3'-5' DNA helicase activity"/>
    <property type="evidence" value="ECO:0007669"/>
    <property type="project" value="TreeGrafter"/>
</dbReference>
<proteinExistence type="predicted"/>
<dbReference type="AlphaFoldDB" id="A0A382WW62"/>
<evidence type="ECO:0000313" key="4">
    <source>
        <dbReference type="EMBL" id="SVD62448.1"/>
    </source>
</evidence>
<dbReference type="PANTHER" id="PTHR30580">
    <property type="entry name" value="PRIMOSOMAL PROTEIN N"/>
    <property type="match status" value="1"/>
</dbReference>
<keyword evidence="1" id="KW-0547">Nucleotide-binding</keyword>
<dbReference type="GO" id="GO:0005524">
    <property type="term" value="F:ATP binding"/>
    <property type="evidence" value="ECO:0007669"/>
    <property type="project" value="UniProtKB-KW"/>
</dbReference>
<dbReference type="InterPro" id="IPR027417">
    <property type="entry name" value="P-loop_NTPase"/>
</dbReference>
<protein>
    <recommendedName>
        <fullName evidence="5">Helicase ATP-binding domain-containing protein</fullName>
    </recommendedName>
</protein>
<evidence type="ECO:0000256" key="1">
    <source>
        <dbReference type="ARBA" id="ARBA00022741"/>
    </source>
</evidence>
<reference evidence="4" key="1">
    <citation type="submission" date="2018-05" db="EMBL/GenBank/DDBJ databases">
        <authorList>
            <person name="Lanie J.A."/>
            <person name="Ng W.-L."/>
            <person name="Kazmierczak K.M."/>
            <person name="Andrzejewski T.M."/>
            <person name="Davidsen T.M."/>
            <person name="Wayne K.J."/>
            <person name="Tettelin H."/>
            <person name="Glass J.I."/>
            <person name="Rusch D."/>
            <person name="Podicherti R."/>
            <person name="Tsui H.-C.T."/>
            <person name="Winkler M.E."/>
        </authorList>
    </citation>
    <scope>NUCLEOTIDE SEQUENCE</scope>
</reference>
<feature type="non-terminal residue" evidence="4">
    <location>
        <position position="1"/>
    </location>
</feature>
<dbReference type="PANTHER" id="PTHR30580:SF0">
    <property type="entry name" value="PRIMOSOMAL PROTEIN N"/>
    <property type="match status" value="1"/>
</dbReference>
<evidence type="ECO:0000256" key="3">
    <source>
        <dbReference type="ARBA" id="ARBA00023125"/>
    </source>
</evidence>
<feature type="non-terminal residue" evidence="4">
    <location>
        <position position="274"/>
    </location>
</feature>
<sequence length="274" mass="30255">WVLEIDIQPEEGINLLPLSKYRSVGPSPEVIDLARWAAHRWAGRLNRFLTTASPPKNVPSLEQRKDGIEKTKTIANDAVWLQEAVKRKETVLRLPPSQDAVAVASEFVAKGNTLILFPSISGAQKLAAGLKRKGLHVSVVPEQWQHAAVGGSVVGSRSAAFAPIVDLSAVVVFDEHDASYQEERAPTWNARDVVVERAKRKDVPCVLVSAIPTLEAISWGHQIKLSRKEERDGWPIVEIIDRRVDDPIRSGLLSQKLTSILRDETGPVVCILNR</sequence>
<evidence type="ECO:0000256" key="2">
    <source>
        <dbReference type="ARBA" id="ARBA00022840"/>
    </source>
</evidence>
<evidence type="ECO:0008006" key="5">
    <source>
        <dbReference type="Google" id="ProtNLM"/>
    </source>
</evidence>
<accession>A0A382WW62</accession>
<dbReference type="GO" id="GO:0006310">
    <property type="term" value="P:DNA recombination"/>
    <property type="evidence" value="ECO:0007669"/>
    <property type="project" value="TreeGrafter"/>
</dbReference>
<keyword evidence="3" id="KW-0238">DNA-binding</keyword>
<name>A0A382WW62_9ZZZZ</name>
<gene>
    <name evidence="4" type="ORF">METZ01_LOCUS415302</name>
</gene>